<dbReference type="EMBL" id="AP026709">
    <property type="protein sequence ID" value="BDQ38720.1"/>
    <property type="molecule type" value="Genomic_DNA"/>
</dbReference>
<dbReference type="InterPro" id="IPR002491">
    <property type="entry name" value="ABC_transptr_periplasmic_BD"/>
</dbReference>
<reference evidence="3 4" key="1">
    <citation type="submission" date="2022-08" db="EMBL/GenBank/DDBJ databases">
        <title>Genome Sequence of the sulphate-reducing bacterium, Pseudodesulfovibrio sp. SYK.</title>
        <authorList>
            <person name="Kondo R."/>
            <person name="Kataoka T."/>
        </authorList>
    </citation>
    <scope>NUCLEOTIDE SEQUENCE [LARGE SCALE GENOMIC DNA]</scope>
    <source>
        <strain evidence="3 4">SYK</strain>
    </source>
</reference>
<name>A0ABM8B4Y9_9BACT</name>
<dbReference type="InterPro" id="IPR050902">
    <property type="entry name" value="ABC_Transporter_SBP"/>
</dbReference>
<dbReference type="PANTHER" id="PTHR30535:SF34">
    <property type="entry name" value="MOLYBDATE-BINDING PROTEIN MOLA"/>
    <property type="match status" value="1"/>
</dbReference>
<evidence type="ECO:0000313" key="3">
    <source>
        <dbReference type="EMBL" id="BDQ38720.1"/>
    </source>
</evidence>
<feature type="signal peptide" evidence="1">
    <location>
        <begin position="1"/>
        <end position="27"/>
    </location>
</feature>
<dbReference type="SUPFAM" id="SSF53807">
    <property type="entry name" value="Helical backbone' metal receptor"/>
    <property type="match status" value="1"/>
</dbReference>
<sequence length="320" mass="34704">MKKIRLLLIVTCLSCMAILFGLTCANATPYKAPEKIKAVMVGDRLVDVALKLGVVAEGMAVRASMWPKADEIKMASQLLGCPNYVTVKHPETIANFMKERGITRLILEKSVKFCLYKKKVNPVKVAELVKDVPGITIEYVDFSSGVVPAISQIAELFGKQEQGHQVAASYAKAMKKVEASLTKQKTGKRVLVLNGHYLASGKTFIRVEAPGGYSDQYILNPLGCKNVAEAMMTDTMKVSKGHVSGGRLGWLDKVKPDVIVATGDGFAVQLALHKALQKNPALADVPAIKTGSVYSLPFYGDSSVLEYPQIFKQWSAALGQ</sequence>
<dbReference type="Gene3D" id="3.40.50.1980">
    <property type="entry name" value="Nitrogenase molybdenum iron protein domain"/>
    <property type="match status" value="1"/>
</dbReference>
<organism evidence="3 4">
    <name type="scientific">Pseudodesulfovibrio nedwellii</name>
    <dbReference type="NCBI Taxonomy" id="2973072"/>
    <lineage>
        <taxon>Bacteria</taxon>
        <taxon>Pseudomonadati</taxon>
        <taxon>Thermodesulfobacteriota</taxon>
        <taxon>Desulfovibrionia</taxon>
        <taxon>Desulfovibrionales</taxon>
        <taxon>Desulfovibrionaceae</taxon>
    </lineage>
</organism>
<gene>
    <name evidence="3" type="ORF">SYK_30800</name>
</gene>
<evidence type="ECO:0000313" key="4">
    <source>
        <dbReference type="Proteomes" id="UP001317742"/>
    </source>
</evidence>
<dbReference type="RefSeq" id="WP_281761213.1">
    <property type="nucleotide sequence ID" value="NZ_AP026709.1"/>
</dbReference>
<dbReference type="Proteomes" id="UP001317742">
    <property type="component" value="Chromosome"/>
</dbReference>
<evidence type="ECO:0000259" key="2">
    <source>
        <dbReference type="Pfam" id="PF01497"/>
    </source>
</evidence>
<feature type="domain" description="Fe/B12 periplasmic-binding" evidence="2">
    <location>
        <begin position="130"/>
        <end position="298"/>
    </location>
</feature>
<accession>A0ABM8B4Y9</accession>
<dbReference type="PANTHER" id="PTHR30535">
    <property type="entry name" value="VITAMIN B12-BINDING PROTEIN"/>
    <property type="match status" value="1"/>
</dbReference>
<proteinExistence type="predicted"/>
<keyword evidence="4" id="KW-1185">Reference proteome</keyword>
<feature type="chain" id="PRO_5045783160" description="Fe/B12 periplasmic-binding domain-containing protein" evidence="1">
    <location>
        <begin position="28"/>
        <end position="320"/>
    </location>
</feature>
<dbReference type="Pfam" id="PF01497">
    <property type="entry name" value="Peripla_BP_2"/>
    <property type="match status" value="1"/>
</dbReference>
<protein>
    <recommendedName>
        <fullName evidence="2">Fe/B12 periplasmic-binding domain-containing protein</fullName>
    </recommendedName>
</protein>
<evidence type="ECO:0000256" key="1">
    <source>
        <dbReference type="SAM" id="SignalP"/>
    </source>
</evidence>
<keyword evidence="1" id="KW-0732">Signal</keyword>